<sequence length="454" mass="50488">MCTECWTLCIVLSGLVFLSVVANNRLGAGRQDWGYTEVRPKAFIFWWLYHAQSPPAPSQQYDGKPLIIWLQGGPGASSSGYGNFEEIGPLDRMLKPRQSSWVKHCNVLFIDSPVGSGFSYVEDRSLLARNSTTVVSDLLVLLKDFYRTIGASTQTDWEASVPLYIASESYGGRIAVELAYALAQEIQAGTMHCNLVGLLLGSAWLSPMDSIAAWPNYLHGLGYLDDAGRKRIERRVTVMALKTPTEVIDDWHALQHAVLRETEGINCYNVLKPTRVDPSHTDLGSDEVLQYGETIWWNTDIGPPSRAEPPNMEELMRGHVAHALGIAHKPAWGAQRTAVFDALSDDFLQSSTRTVERLLNETTIELVVYNGQLDLITCLPGTLAWMDRLFRKQGELNERKKTVLARGIGADIEGYRIEYSKRVTLYTILRAGHMVPADNPSAMALILQKHIGGL</sequence>
<dbReference type="STRING" id="69004.A0A182QFW1"/>
<reference evidence="8" key="2">
    <citation type="submission" date="2020-05" db="UniProtKB">
        <authorList>
            <consortium name="EnsemblMetazoa"/>
        </authorList>
    </citation>
    <scope>IDENTIFICATION</scope>
    <source>
        <strain evidence="8">FAR1</strain>
    </source>
</reference>
<protein>
    <recommendedName>
        <fullName evidence="7">Carboxypeptidase</fullName>
        <ecNumber evidence="7">3.4.16.-</ecNumber>
    </recommendedName>
</protein>
<evidence type="ECO:0000256" key="7">
    <source>
        <dbReference type="RuleBase" id="RU361156"/>
    </source>
</evidence>
<dbReference type="SUPFAM" id="SSF53474">
    <property type="entry name" value="alpha/beta-Hydrolases"/>
    <property type="match status" value="1"/>
</dbReference>
<reference evidence="9" key="1">
    <citation type="submission" date="2014-01" db="EMBL/GenBank/DDBJ databases">
        <title>The Genome Sequence of Anopheles farauti FAR1 (V2).</title>
        <authorList>
            <consortium name="The Broad Institute Genomics Platform"/>
            <person name="Neafsey D.E."/>
            <person name="Besansky N."/>
            <person name="Howell P."/>
            <person name="Walton C."/>
            <person name="Young S.K."/>
            <person name="Zeng Q."/>
            <person name="Gargeya S."/>
            <person name="Fitzgerald M."/>
            <person name="Haas B."/>
            <person name="Abouelleil A."/>
            <person name="Allen A.W."/>
            <person name="Alvarado L."/>
            <person name="Arachchi H.M."/>
            <person name="Berlin A.M."/>
            <person name="Chapman S.B."/>
            <person name="Gainer-Dewar J."/>
            <person name="Goldberg J."/>
            <person name="Griggs A."/>
            <person name="Gujja S."/>
            <person name="Hansen M."/>
            <person name="Howarth C."/>
            <person name="Imamovic A."/>
            <person name="Ireland A."/>
            <person name="Larimer J."/>
            <person name="McCowan C."/>
            <person name="Murphy C."/>
            <person name="Pearson M."/>
            <person name="Poon T.W."/>
            <person name="Priest M."/>
            <person name="Roberts A."/>
            <person name="Saif S."/>
            <person name="Shea T."/>
            <person name="Sisk P."/>
            <person name="Sykes S."/>
            <person name="Wortman J."/>
            <person name="Nusbaum C."/>
            <person name="Birren B."/>
        </authorList>
    </citation>
    <scope>NUCLEOTIDE SEQUENCE [LARGE SCALE GENOMIC DNA]</scope>
    <source>
        <strain evidence="9">FAR1</strain>
    </source>
</reference>
<name>A0A182QFW1_9DIPT</name>
<evidence type="ECO:0000256" key="6">
    <source>
        <dbReference type="ARBA" id="ARBA00023180"/>
    </source>
</evidence>
<evidence type="ECO:0000256" key="1">
    <source>
        <dbReference type="ARBA" id="ARBA00009431"/>
    </source>
</evidence>
<proteinExistence type="inferred from homology"/>
<dbReference type="VEuPathDB" id="VectorBase:AFAF009364"/>
<dbReference type="PANTHER" id="PTHR11802">
    <property type="entry name" value="SERINE PROTEASE FAMILY S10 SERINE CARBOXYPEPTIDASE"/>
    <property type="match status" value="1"/>
</dbReference>
<dbReference type="GO" id="GO:0006508">
    <property type="term" value="P:proteolysis"/>
    <property type="evidence" value="ECO:0007669"/>
    <property type="project" value="UniProtKB-KW"/>
</dbReference>
<evidence type="ECO:0000313" key="8">
    <source>
        <dbReference type="EnsemblMetazoa" id="AFAF009364-PA"/>
    </source>
</evidence>
<dbReference type="InterPro" id="IPR018202">
    <property type="entry name" value="Ser_caboxypep_ser_AS"/>
</dbReference>
<dbReference type="Gene3D" id="3.40.50.1820">
    <property type="entry name" value="alpha/beta hydrolase"/>
    <property type="match status" value="1"/>
</dbReference>
<dbReference type="AlphaFoldDB" id="A0A182QFW1"/>
<dbReference type="Proteomes" id="UP000075886">
    <property type="component" value="Unassembled WGS sequence"/>
</dbReference>
<evidence type="ECO:0000313" key="9">
    <source>
        <dbReference type="Proteomes" id="UP000075886"/>
    </source>
</evidence>
<comment type="similarity">
    <text evidence="1 7">Belongs to the peptidase S10 family.</text>
</comment>
<dbReference type="GO" id="GO:0004185">
    <property type="term" value="F:serine-type carboxypeptidase activity"/>
    <property type="evidence" value="ECO:0007669"/>
    <property type="project" value="UniProtKB-UniRule"/>
</dbReference>
<organism evidence="8 9">
    <name type="scientific">Anopheles farauti</name>
    <dbReference type="NCBI Taxonomy" id="69004"/>
    <lineage>
        <taxon>Eukaryota</taxon>
        <taxon>Metazoa</taxon>
        <taxon>Ecdysozoa</taxon>
        <taxon>Arthropoda</taxon>
        <taxon>Hexapoda</taxon>
        <taxon>Insecta</taxon>
        <taxon>Pterygota</taxon>
        <taxon>Neoptera</taxon>
        <taxon>Endopterygota</taxon>
        <taxon>Diptera</taxon>
        <taxon>Nematocera</taxon>
        <taxon>Culicoidea</taxon>
        <taxon>Culicidae</taxon>
        <taxon>Anophelinae</taxon>
        <taxon>Anopheles</taxon>
    </lineage>
</organism>
<feature type="chain" id="PRO_5007951034" description="Carboxypeptidase" evidence="7">
    <location>
        <begin position="23"/>
        <end position="454"/>
    </location>
</feature>
<dbReference type="EnsemblMetazoa" id="AFAF009364-RA">
    <property type="protein sequence ID" value="AFAF009364-PA"/>
    <property type="gene ID" value="AFAF009364"/>
</dbReference>
<dbReference type="PRINTS" id="PR00724">
    <property type="entry name" value="CRBOXYPTASEC"/>
</dbReference>
<dbReference type="InterPro" id="IPR001563">
    <property type="entry name" value="Peptidase_S10"/>
</dbReference>
<evidence type="ECO:0000256" key="3">
    <source>
        <dbReference type="ARBA" id="ARBA00022670"/>
    </source>
</evidence>
<keyword evidence="6" id="KW-0325">Glycoprotein</keyword>
<accession>A0A182QFW1</accession>
<keyword evidence="2 7" id="KW-0121">Carboxypeptidase</keyword>
<dbReference type="EC" id="3.4.16.-" evidence="7"/>
<evidence type="ECO:0000256" key="5">
    <source>
        <dbReference type="ARBA" id="ARBA00022801"/>
    </source>
</evidence>
<dbReference type="Pfam" id="PF00450">
    <property type="entry name" value="Peptidase_S10"/>
    <property type="match status" value="1"/>
</dbReference>
<dbReference type="PROSITE" id="PS00131">
    <property type="entry name" value="CARBOXYPEPT_SER_SER"/>
    <property type="match status" value="1"/>
</dbReference>
<keyword evidence="5 7" id="KW-0378">Hydrolase</keyword>
<dbReference type="PANTHER" id="PTHR11802:SF3">
    <property type="entry name" value="RETINOID-INDUCIBLE SERINE CARBOXYPEPTIDASE"/>
    <property type="match status" value="1"/>
</dbReference>
<evidence type="ECO:0000256" key="4">
    <source>
        <dbReference type="ARBA" id="ARBA00022729"/>
    </source>
</evidence>
<feature type="signal peptide" evidence="7">
    <location>
        <begin position="1"/>
        <end position="22"/>
    </location>
</feature>
<keyword evidence="3 7" id="KW-0645">Protease</keyword>
<keyword evidence="4 7" id="KW-0732">Signal</keyword>
<dbReference type="EMBL" id="AXCN02002113">
    <property type="status" value="NOT_ANNOTATED_CDS"/>
    <property type="molecule type" value="Genomic_DNA"/>
</dbReference>
<keyword evidence="9" id="KW-1185">Reference proteome</keyword>
<dbReference type="InterPro" id="IPR029058">
    <property type="entry name" value="AB_hydrolase_fold"/>
</dbReference>
<evidence type="ECO:0000256" key="2">
    <source>
        <dbReference type="ARBA" id="ARBA00022645"/>
    </source>
</evidence>